<proteinExistence type="predicted"/>
<organism evidence="2 3">
    <name type="scientific">Colletotrichum scovillei</name>
    <dbReference type="NCBI Taxonomy" id="1209932"/>
    <lineage>
        <taxon>Eukaryota</taxon>
        <taxon>Fungi</taxon>
        <taxon>Dikarya</taxon>
        <taxon>Ascomycota</taxon>
        <taxon>Pezizomycotina</taxon>
        <taxon>Sordariomycetes</taxon>
        <taxon>Hypocreomycetidae</taxon>
        <taxon>Glomerellales</taxon>
        <taxon>Glomerellaceae</taxon>
        <taxon>Colletotrichum</taxon>
        <taxon>Colletotrichum acutatum species complex</taxon>
    </lineage>
</organism>
<evidence type="ECO:0000313" key="3">
    <source>
        <dbReference type="Proteomes" id="UP000699042"/>
    </source>
</evidence>
<keyword evidence="3" id="KW-1185">Reference proteome</keyword>
<feature type="non-terminal residue" evidence="2">
    <location>
        <position position="1"/>
    </location>
</feature>
<feature type="region of interest" description="Disordered" evidence="1">
    <location>
        <begin position="32"/>
        <end position="53"/>
    </location>
</feature>
<dbReference type="EMBL" id="JAESDN010000007">
    <property type="protein sequence ID" value="KAG7048009.1"/>
    <property type="molecule type" value="Genomic_DNA"/>
</dbReference>
<sequence length="77" mass="8899">NSALEYRLQTRRVQLYGYWTLLSCPSSYCQRSAGTLSRSPYPQAPPPVPDAAEEKDRMRIQILGFHVTRTREVDTRI</sequence>
<evidence type="ECO:0000313" key="2">
    <source>
        <dbReference type="EMBL" id="KAG7048009.1"/>
    </source>
</evidence>
<dbReference type="Proteomes" id="UP000699042">
    <property type="component" value="Unassembled WGS sequence"/>
</dbReference>
<name>A0A9P7UA14_9PEZI</name>
<evidence type="ECO:0000256" key="1">
    <source>
        <dbReference type="SAM" id="MobiDB-lite"/>
    </source>
</evidence>
<accession>A0A9P7UA14</accession>
<comment type="caution">
    <text evidence="2">The sequence shown here is derived from an EMBL/GenBank/DDBJ whole genome shotgun (WGS) entry which is preliminary data.</text>
</comment>
<gene>
    <name evidence="2" type="ORF">JMJ77_011347</name>
</gene>
<dbReference type="AlphaFoldDB" id="A0A9P7UA14"/>
<reference evidence="2" key="1">
    <citation type="submission" date="2021-05" db="EMBL/GenBank/DDBJ databases">
        <title>Comparative genomics of three Colletotrichum scovillei strains and genetic complementation revealed genes involved fungal growth and virulence on chili pepper.</title>
        <authorList>
            <person name="Hsieh D.-K."/>
            <person name="Chuang S.-C."/>
            <person name="Chen C.-Y."/>
            <person name="Chao Y.-T."/>
            <person name="Lu M.-Y.J."/>
            <person name="Lee M.-H."/>
            <person name="Shih M.-C."/>
        </authorList>
    </citation>
    <scope>NUCLEOTIDE SEQUENCE</scope>
    <source>
        <strain evidence="2">Coll-153</strain>
    </source>
</reference>
<protein>
    <submittedName>
        <fullName evidence="2">Uncharacterized protein</fullName>
    </submittedName>
</protein>